<dbReference type="Proteomes" id="UP000004208">
    <property type="component" value="Unassembled WGS sequence"/>
</dbReference>
<dbReference type="eggNOG" id="ENOG5032ZGI">
    <property type="taxonomic scope" value="Bacteria"/>
</dbReference>
<dbReference type="HOGENOM" id="CLU_167356_0_0_11"/>
<dbReference type="Pfam" id="PF23855">
    <property type="entry name" value="DUF7218"/>
    <property type="match status" value="1"/>
</dbReference>
<proteinExistence type="predicted"/>
<comment type="caution">
    <text evidence="3">The sequence shown here is derived from an EMBL/GenBank/DDBJ whole genome shotgun (WGS) entry which is preliminary data.</text>
</comment>
<evidence type="ECO:0000313" key="4">
    <source>
        <dbReference type="Proteomes" id="UP000004208"/>
    </source>
</evidence>
<dbReference type="GO" id="GO:0006353">
    <property type="term" value="P:DNA-templated transcription termination"/>
    <property type="evidence" value="ECO:0007669"/>
    <property type="project" value="InterPro"/>
</dbReference>
<dbReference type="STRING" id="585529.HMPREF0291_12202"/>
<dbReference type="AlphaFoldDB" id="D7WFB0"/>
<gene>
    <name evidence="3" type="ORF">HMPREF0291_12202</name>
</gene>
<evidence type="ECO:0000259" key="2">
    <source>
        <dbReference type="Pfam" id="PF07498"/>
    </source>
</evidence>
<evidence type="ECO:0000256" key="1">
    <source>
        <dbReference type="SAM" id="MobiDB-lite"/>
    </source>
</evidence>
<feature type="region of interest" description="Disordered" evidence="1">
    <location>
        <begin position="1"/>
        <end position="47"/>
    </location>
</feature>
<feature type="compositionally biased region" description="Low complexity" evidence="1">
    <location>
        <begin position="17"/>
        <end position="31"/>
    </location>
</feature>
<feature type="domain" description="Rho termination factor-like N-terminal" evidence="2">
    <location>
        <begin position="51"/>
        <end position="77"/>
    </location>
</feature>
<sequence length="80" mass="8796">MKDGELYQRLRQEGNSKSKAAAIANAAANSSRSDVGAKGGESGSYDDWTREELYSRAQELDIPGRSDMTKDELIEALRND</sequence>
<reference evidence="3" key="1">
    <citation type="submission" date="2010-06" db="EMBL/GenBank/DDBJ databases">
        <authorList>
            <person name="Muzny D."/>
            <person name="Qin X."/>
            <person name="Buhay C."/>
            <person name="Dugan-Rocha S."/>
            <person name="Ding Y."/>
            <person name="Chen G."/>
            <person name="Hawes A."/>
            <person name="Holder M."/>
            <person name="Jhangiani S."/>
            <person name="Johnson A."/>
            <person name="Khan Z."/>
            <person name="Li Z."/>
            <person name="Liu W."/>
            <person name="Liu X."/>
            <person name="Perez L."/>
            <person name="Shen H."/>
            <person name="Wang Q."/>
            <person name="Watt J."/>
            <person name="Xi L."/>
            <person name="Xin Y."/>
            <person name="Zhou J."/>
            <person name="Deng J."/>
            <person name="Jiang H."/>
            <person name="Liu Y."/>
            <person name="Qu J."/>
            <person name="Song X.-Z."/>
            <person name="Zhang L."/>
            <person name="Villasana D."/>
            <person name="Johnson A."/>
            <person name="Liu J."/>
            <person name="Liyanage D."/>
            <person name="Lorensuhewa L."/>
            <person name="Robinson T."/>
            <person name="Song A."/>
            <person name="Song B.-B."/>
            <person name="Dinh H."/>
            <person name="Thornton R."/>
            <person name="Coyle M."/>
            <person name="Francisco L."/>
            <person name="Jackson L."/>
            <person name="Javaid M."/>
            <person name="Korchina V."/>
            <person name="Kovar C."/>
            <person name="Mata R."/>
            <person name="Mathew T."/>
            <person name="Ngo R."/>
            <person name="Nguyen L."/>
            <person name="Nguyen N."/>
            <person name="Okwuonu G."/>
            <person name="Ongeri F."/>
            <person name="Pham C."/>
            <person name="Simmons D."/>
            <person name="Wilczek-Boney K."/>
            <person name="Hale W."/>
            <person name="Jakkamsetti A."/>
            <person name="Pham P."/>
            <person name="Ruth R."/>
            <person name="San Lucas F."/>
            <person name="Warren J."/>
            <person name="Zhang J."/>
            <person name="Zhao Z."/>
            <person name="Zhou C."/>
            <person name="Zhu D."/>
            <person name="Lee S."/>
            <person name="Bess C."/>
            <person name="Blankenburg K."/>
            <person name="Forbes L."/>
            <person name="Fu Q."/>
            <person name="Gubbala S."/>
            <person name="Hirani K."/>
            <person name="Jayaseelan J.C."/>
            <person name="Lara F."/>
            <person name="Munidasa M."/>
            <person name="Palculict T."/>
            <person name="Patil S."/>
            <person name="Pu L.-L."/>
            <person name="Saada N."/>
            <person name="Tang L."/>
            <person name="Weissenberger G."/>
            <person name="Zhu Y."/>
            <person name="Hemphill L."/>
            <person name="Shang Y."/>
            <person name="Youmans B."/>
            <person name="Ayvaz T."/>
            <person name="Ross M."/>
            <person name="Santibanez J."/>
            <person name="Aqrawi P."/>
            <person name="Gross S."/>
            <person name="Joshi V."/>
            <person name="Fowler G."/>
            <person name="Nazareth L."/>
            <person name="Reid J."/>
            <person name="Worley K."/>
            <person name="Petrosino J."/>
            <person name="Highlander S."/>
            <person name="Gibbs R."/>
        </authorList>
    </citation>
    <scope>NUCLEOTIDE SEQUENCE [LARGE SCALE GENOMIC DNA]</scope>
    <source>
        <strain evidence="3">ATCC 33030</strain>
    </source>
</reference>
<evidence type="ECO:0000313" key="3">
    <source>
        <dbReference type="EMBL" id="EFK54544.1"/>
    </source>
</evidence>
<name>D7WFB0_9CORY</name>
<dbReference type="InterPro" id="IPR055642">
    <property type="entry name" value="DUF7218"/>
</dbReference>
<dbReference type="Pfam" id="PF07498">
    <property type="entry name" value="Rho_N"/>
    <property type="match status" value="1"/>
</dbReference>
<accession>D7WFB0</accession>
<feature type="compositionally biased region" description="Basic and acidic residues" evidence="1">
    <location>
        <begin position="1"/>
        <end position="16"/>
    </location>
</feature>
<organism evidence="3 4">
    <name type="scientific">Corynebacterium genitalium ATCC 33030</name>
    <dbReference type="NCBI Taxonomy" id="585529"/>
    <lineage>
        <taxon>Bacteria</taxon>
        <taxon>Bacillati</taxon>
        <taxon>Actinomycetota</taxon>
        <taxon>Actinomycetes</taxon>
        <taxon>Mycobacteriales</taxon>
        <taxon>Corynebacteriaceae</taxon>
        <taxon>Corynebacterium</taxon>
    </lineage>
</organism>
<protein>
    <recommendedName>
        <fullName evidence="2">Rho termination factor-like N-terminal domain-containing protein</fullName>
    </recommendedName>
</protein>
<dbReference type="InterPro" id="IPR011112">
    <property type="entry name" value="Rho-like_N"/>
</dbReference>
<dbReference type="EMBL" id="ACLJ02000003">
    <property type="protein sequence ID" value="EFK54544.1"/>
    <property type="molecule type" value="Genomic_DNA"/>
</dbReference>
<keyword evidence="4" id="KW-1185">Reference proteome</keyword>